<keyword evidence="6" id="KW-0406">Ion transport</keyword>
<keyword evidence="7 8" id="KW-0472">Membrane</keyword>
<keyword evidence="10" id="KW-1185">Reference proteome</keyword>
<dbReference type="AlphaFoldDB" id="A0A547PCQ1"/>
<evidence type="ECO:0000256" key="5">
    <source>
        <dbReference type="ARBA" id="ARBA00022989"/>
    </source>
</evidence>
<gene>
    <name evidence="9" type="ORF">FGU71_08630</name>
</gene>
<keyword evidence="4 8" id="KW-0812">Transmembrane</keyword>
<feature type="transmembrane region" description="Helical" evidence="8">
    <location>
        <begin position="405"/>
        <end position="426"/>
    </location>
</feature>
<dbReference type="GO" id="GO:0030001">
    <property type="term" value="P:metal ion transport"/>
    <property type="evidence" value="ECO:0007669"/>
    <property type="project" value="UniProtKB-ARBA"/>
</dbReference>
<sequence length="445" mass="47470">MLWAFRNPIRLVPLLYLLAIALGTAALWLPVSRAGDLGAPLSTAVFTSVSAVAVTGLIVEDTPVYWSMFGQIVILVLIQIGGLGTKTAATFFALSVGRGFVLRRTVEREVEREQLSLSDASFAIKLILLITLVVEAVATSILTYRFHVQYSMPLDEAFWHGLFQAVSAFNNAGFSTFSDSLMGFSADAAVLLPIIVAVIIGSLGFPVLQDIIKCGRNPSDWTLHSRITLIGTAVLLLLGFLVILITESGNINTLGPMGWGERALNAFMHSAMPRTAGFNSLDVGAFRDETVLFNYVLMFIGGGSAGTAGGIKITTIAVLFAILVYQIRGLGAAEMSGRRISNRLASQAVTVIMFALTAIFVATFYLSVRTPHSLTDIMFETISAFATVGLSRGITGDLPVDGQMVLVALMFIGRVGTITAATWLAMGAVGRGSPRRDPAQDPIIG</sequence>
<keyword evidence="3" id="KW-1003">Cell membrane</keyword>
<organism evidence="9 10">
    <name type="scientific">Erythrobacter insulae</name>
    <dbReference type="NCBI Taxonomy" id="2584124"/>
    <lineage>
        <taxon>Bacteria</taxon>
        <taxon>Pseudomonadati</taxon>
        <taxon>Pseudomonadota</taxon>
        <taxon>Alphaproteobacteria</taxon>
        <taxon>Sphingomonadales</taxon>
        <taxon>Erythrobacteraceae</taxon>
        <taxon>Erythrobacter/Porphyrobacter group</taxon>
        <taxon>Erythrobacter</taxon>
    </lineage>
</organism>
<feature type="transmembrane region" description="Helical" evidence="8">
    <location>
        <begin position="126"/>
        <end position="146"/>
    </location>
</feature>
<comment type="caution">
    <text evidence="9">The sequence shown here is derived from an EMBL/GenBank/DDBJ whole genome shotgun (WGS) entry which is preliminary data.</text>
</comment>
<evidence type="ECO:0000313" key="10">
    <source>
        <dbReference type="Proteomes" id="UP000316343"/>
    </source>
</evidence>
<reference evidence="9 10" key="1">
    <citation type="submission" date="2019-06" db="EMBL/GenBank/DDBJ databases">
        <title>Erythrobacter insulae sp. nov., isolated from a tidal flat.</title>
        <authorList>
            <person name="Yoon J.-H."/>
        </authorList>
    </citation>
    <scope>NUCLEOTIDE SEQUENCE [LARGE SCALE GENOMIC DNA]</scope>
    <source>
        <strain evidence="9 10">JBTF-M21</strain>
    </source>
</reference>
<feature type="transmembrane region" description="Helical" evidence="8">
    <location>
        <begin position="229"/>
        <end position="246"/>
    </location>
</feature>
<feature type="transmembrane region" description="Helical" evidence="8">
    <location>
        <begin position="295"/>
        <end position="323"/>
    </location>
</feature>
<feature type="transmembrane region" description="Helical" evidence="8">
    <location>
        <begin position="344"/>
        <end position="366"/>
    </location>
</feature>
<dbReference type="PANTHER" id="PTHR32024:SF1">
    <property type="entry name" value="KTR SYSTEM POTASSIUM UPTAKE PROTEIN B"/>
    <property type="match status" value="1"/>
</dbReference>
<feature type="transmembrane region" description="Helical" evidence="8">
    <location>
        <begin position="12"/>
        <end position="31"/>
    </location>
</feature>
<dbReference type="OrthoDB" id="9810952at2"/>
<comment type="subcellular location">
    <subcellularLocation>
        <location evidence="1">Cell membrane</location>
        <topology evidence="1">Multi-pass membrane protein</topology>
    </subcellularLocation>
</comment>
<name>A0A547PCQ1_9SPHN</name>
<evidence type="ECO:0000256" key="2">
    <source>
        <dbReference type="ARBA" id="ARBA00022448"/>
    </source>
</evidence>
<evidence type="ECO:0000256" key="7">
    <source>
        <dbReference type="ARBA" id="ARBA00023136"/>
    </source>
</evidence>
<evidence type="ECO:0000256" key="6">
    <source>
        <dbReference type="ARBA" id="ARBA00023065"/>
    </source>
</evidence>
<accession>A0A547PCQ1</accession>
<evidence type="ECO:0000313" key="9">
    <source>
        <dbReference type="EMBL" id="TRD11913.1"/>
    </source>
</evidence>
<evidence type="ECO:0000256" key="8">
    <source>
        <dbReference type="SAM" id="Phobius"/>
    </source>
</evidence>
<evidence type="ECO:0000256" key="1">
    <source>
        <dbReference type="ARBA" id="ARBA00004651"/>
    </source>
</evidence>
<dbReference type="EMBL" id="VHJK01000001">
    <property type="protein sequence ID" value="TRD11913.1"/>
    <property type="molecule type" value="Genomic_DNA"/>
</dbReference>
<protein>
    <submittedName>
        <fullName evidence="9">TrkH family potassium uptake protein</fullName>
    </submittedName>
</protein>
<dbReference type="Proteomes" id="UP000316343">
    <property type="component" value="Unassembled WGS sequence"/>
</dbReference>
<dbReference type="GO" id="GO:0005886">
    <property type="term" value="C:plasma membrane"/>
    <property type="evidence" value="ECO:0007669"/>
    <property type="project" value="UniProtKB-SubCell"/>
</dbReference>
<dbReference type="InterPro" id="IPR003445">
    <property type="entry name" value="Cat_transpt"/>
</dbReference>
<keyword evidence="5 8" id="KW-1133">Transmembrane helix</keyword>
<keyword evidence="2" id="KW-0813">Transport</keyword>
<feature type="transmembrane region" description="Helical" evidence="8">
    <location>
        <begin position="37"/>
        <end position="59"/>
    </location>
</feature>
<proteinExistence type="predicted"/>
<evidence type="ECO:0000256" key="4">
    <source>
        <dbReference type="ARBA" id="ARBA00022692"/>
    </source>
</evidence>
<dbReference type="PANTHER" id="PTHR32024">
    <property type="entry name" value="TRK SYSTEM POTASSIUM UPTAKE PROTEIN TRKG-RELATED"/>
    <property type="match status" value="1"/>
</dbReference>
<feature type="transmembrane region" description="Helical" evidence="8">
    <location>
        <begin position="188"/>
        <end position="208"/>
    </location>
</feature>
<dbReference type="Pfam" id="PF02386">
    <property type="entry name" value="TrkH"/>
    <property type="match status" value="1"/>
</dbReference>
<dbReference type="GO" id="GO:0008324">
    <property type="term" value="F:monoatomic cation transmembrane transporter activity"/>
    <property type="evidence" value="ECO:0007669"/>
    <property type="project" value="InterPro"/>
</dbReference>
<evidence type="ECO:0000256" key="3">
    <source>
        <dbReference type="ARBA" id="ARBA00022475"/>
    </source>
</evidence>